<proteinExistence type="predicted"/>
<dbReference type="PANTHER" id="PTHR45622">
    <property type="entry name" value="UBIQUITIN-PROTEIN LIGASE E3A-RELATED"/>
    <property type="match status" value="1"/>
</dbReference>
<protein>
    <recommendedName>
        <fullName evidence="3">RCC1-like domain-containing protein</fullName>
    </recommendedName>
</protein>
<feature type="repeat" description="RCC1" evidence="2">
    <location>
        <begin position="209"/>
        <end position="266"/>
    </location>
</feature>
<feature type="repeat" description="RCC1" evidence="2">
    <location>
        <begin position="59"/>
        <end position="109"/>
    </location>
</feature>
<evidence type="ECO:0000313" key="5">
    <source>
        <dbReference type="Proteomes" id="UP001479436"/>
    </source>
</evidence>
<dbReference type="Pfam" id="PF25390">
    <property type="entry name" value="WD40_RLD"/>
    <property type="match status" value="1"/>
</dbReference>
<feature type="repeat" description="RCC1" evidence="2">
    <location>
        <begin position="267"/>
        <end position="327"/>
    </location>
</feature>
<dbReference type="Gene3D" id="2.130.10.30">
    <property type="entry name" value="Regulator of chromosome condensation 1/beta-lactamase-inhibitor protein II"/>
    <property type="match status" value="2"/>
</dbReference>
<feature type="domain" description="RCC1-like" evidence="3">
    <location>
        <begin position="4"/>
        <end position="372"/>
    </location>
</feature>
<name>A0ABR2X2C9_9FUNG</name>
<feature type="repeat" description="RCC1" evidence="2">
    <location>
        <begin position="110"/>
        <end position="159"/>
    </location>
</feature>
<dbReference type="EMBL" id="JASJQH010000044">
    <property type="protein sequence ID" value="KAK9767938.1"/>
    <property type="molecule type" value="Genomic_DNA"/>
</dbReference>
<dbReference type="PANTHER" id="PTHR45622:SF70">
    <property type="entry name" value="SECRETION-REGULATING GUANINE NUCLEOTIDE EXCHANGE FACTOR"/>
    <property type="match status" value="1"/>
</dbReference>
<dbReference type="Proteomes" id="UP001479436">
    <property type="component" value="Unassembled WGS sequence"/>
</dbReference>
<dbReference type="PROSITE" id="PS00626">
    <property type="entry name" value="RCC1_2"/>
    <property type="match status" value="3"/>
</dbReference>
<evidence type="ECO:0000313" key="4">
    <source>
        <dbReference type="EMBL" id="KAK9767938.1"/>
    </source>
</evidence>
<organism evidence="4 5">
    <name type="scientific">Basidiobolus ranarum</name>
    <dbReference type="NCBI Taxonomy" id="34480"/>
    <lineage>
        <taxon>Eukaryota</taxon>
        <taxon>Fungi</taxon>
        <taxon>Fungi incertae sedis</taxon>
        <taxon>Zoopagomycota</taxon>
        <taxon>Entomophthoromycotina</taxon>
        <taxon>Basidiobolomycetes</taxon>
        <taxon>Basidiobolales</taxon>
        <taxon>Basidiobolaceae</taxon>
        <taxon>Basidiobolus</taxon>
    </lineage>
</organism>
<feature type="repeat" description="RCC1" evidence="2">
    <location>
        <begin position="328"/>
        <end position="377"/>
    </location>
</feature>
<dbReference type="PRINTS" id="PR00633">
    <property type="entry name" value="RCCNDNSATION"/>
</dbReference>
<dbReference type="InterPro" id="IPR058923">
    <property type="entry name" value="RCC1-like_dom"/>
</dbReference>
<dbReference type="InterPro" id="IPR000408">
    <property type="entry name" value="Reg_chr_condens"/>
</dbReference>
<evidence type="ECO:0000256" key="1">
    <source>
        <dbReference type="ARBA" id="ARBA00022737"/>
    </source>
</evidence>
<dbReference type="InterPro" id="IPR051709">
    <property type="entry name" value="Ub-ligase/GTPase-reg"/>
</dbReference>
<accession>A0ABR2X2C9</accession>
<keyword evidence="1" id="KW-0677">Repeat</keyword>
<dbReference type="PROSITE" id="PS50012">
    <property type="entry name" value="RCC1_3"/>
    <property type="match status" value="6"/>
</dbReference>
<comment type="caution">
    <text evidence="4">The sequence shown here is derived from an EMBL/GenBank/DDBJ whole genome shotgun (WGS) entry which is preliminary data.</text>
</comment>
<sequence>MGLLGIGSNGYGQLSLGHGEDTYLATDCVLSEGEDEFYPSDIAYITGGGNHTAVVTNSGVLYLCGQNSDGQLGLPLEIADVHIYKRFSSVHKWKSVACGWNHTLALTSEGVVYSFGNNAFLQLGNANDKASTHVGYLLPLPKVKQISCGLRHSMAVTEDGHVYSWGANRHGQTGQKWEKTSSVNKVEGLSKVKKVVCGQYHSVVLTETSQVYVFGLNKHGLLGISPQEINSSFLPVEMIFSTSRDMESPIVDISSGWNHITVLDQQGHLYTWGRNDHFQLGMSVVEDNEEWLRVPVALTYRPQRIPLRRPVIEFVCGSEHTIALCENDECFTWGWNEHGNCGTGNVVNVSSPTLLLNVRDVKMVACGYGQTFIVGELV</sequence>
<feature type="repeat" description="RCC1" evidence="2">
    <location>
        <begin position="160"/>
        <end position="208"/>
    </location>
</feature>
<evidence type="ECO:0000256" key="2">
    <source>
        <dbReference type="PROSITE-ProRule" id="PRU00235"/>
    </source>
</evidence>
<keyword evidence="5" id="KW-1185">Reference proteome</keyword>
<dbReference type="SUPFAM" id="SSF50985">
    <property type="entry name" value="RCC1/BLIP-II"/>
    <property type="match status" value="1"/>
</dbReference>
<reference evidence="4 5" key="1">
    <citation type="submission" date="2023-04" db="EMBL/GenBank/DDBJ databases">
        <title>Genome of Basidiobolus ranarum AG-B5.</title>
        <authorList>
            <person name="Stajich J.E."/>
            <person name="Carter-House D."/>
            <person name="Gryganskyi A."/>
        </authorList>
    </citation>
    <scope>NUCLEOTIDE SEQUENCE [LARGE SCALE GENOMIC DNA]</scope>
    <source>
        <strain evidence="4 5">AG-B5</strain>
    </source>
</reference>
<gene>
    <name evidence="4" type="ORF">K7432_001801</name>
</gene>
<dbReference type="InterPro" id="IPR009091">
    <property type="entry name" value="RCC1/BLIP-II"/>
</dbReference>
<evidence type="ECO:0000259" key="3">
    <source>
        <dbReference type="Pfam" id="PF25390"/>
    </source>
</evidence>